<keyword evidence="2" id="KW-1185">Reference proteome</keyword>
<dbReference type="KEGG" id="doe:DENOEST_2649"/>
<evidence type="ECO:0000313" key="1">
    <source>
        <dbReference type="EMBL" id="CAB1369814.1"/>
    </source>
</evidence>
<dbReference type="CDD" id="cd15482">
    <property type="entry name" value="Sialidase_non-viral"/>
    <property type="match status" value="1"/>
</dbReference>
<protein>
    <submittedName>
        <fullName evidence="1">Glycosyl hydrolase</fullName>
    </submittedName>
</protein>
<accession>A0A6S6YB36</accession>
<dbReference type="AlphaFoldDB" id="A0A6S6YB36"/>
<dbReference type="InterPro" id="IPR036278">
    <property type="entry name" value="Sialidase_sf"/>
</dbReference>
<dbReference type="Proteomes" id="UP000515733">
    <property type="component" value="Chromosome"/>
</dbReference>
<name>A0A6S6YB36_9PROT</name>
<dbReference type="GO" id="GO:0016787">
    <property type="term" value="F:hydrolase activity"/>
    <property type="evidence" value="ECO:0007669"/>
    <property type="project" value="UniProtKB-KW"/>
</dbReference>
<evidence type="ECO:0000313" key="2">
    <source>
        <dbReference type="Proteomes" id="UP000515733"/>
    </source>
</evidence>
<sequence>MRFVSLILAFLALGAFAGEGHGPVKAGLKPALAAGVALDGAGRLWWAWTEAGHVHVQPEGGTAHRVNAVPEIVAADGENRPKLAFGPKGEVFVSWTRPLGKPYSGEVRLARSIDGGNSFSPPRTVNDDRREITHRFESMIVDGEGRLWLAWIDKRDQEDAKARRQPYAGAAIYVSSSADGGEHFGPDRKLDDHSCECCRLALTLDPQGRAWGLWRGVLDPNVRDHKLAPLDGTSAPVRATASDWRVDACPHHGPALAIGGDGVRHLAWFSGKEGAAGLFYSRLDASGRFLDKPLSFGGRGAAHPALAIAGQRLWLAWKRFDGERTVLELMESGDGGEHWSAARIVAMTEGASDQPQLLNGKGQVLLAWRSADQGFMKWSLP</sequence>
<proteinExistence type="predicted"/>
<keyword evidence="1" id="KW-0378">Hydrolase</keyword>
<gene>
    <name evidence="1" type="ORF">DENOEST_2649</name>
</gene>
<dbReference type="OrthoDB" id="9764969at2"/>
<dbReference type="EMBL" id="LR778301">
    <property type="protein sequence ID" value="CAB1369814.1"/>
    <property type="molecule type" value="Genomic_DNA"/>
</dbReference>
<dbReference type="Gene3D" id="2.120.10.10">
    <property type="match status" value="1"/>
</dbReference>
<dbReference type="RefSeq" id="WP_145771180.1">
    <property type="nucleotide sequence ID" value="NZ_LR778301.1"/>
</dbReference>
<reference evidence="1 2" key="1">
    <citation type="submission" date="2020-03" db="EMBL/GenBank/DDBJ databases">
        <authorList>
            <consortium name="Genoscope - CEA"/>
            <person name="William W."/>
        </authorList>
    </citation>
    <scope>NUCLEOTIDE SEQUENCE [LARGE SCALE GENOMIC DNA]</scope>
    <source>
        <strain evidence="2">DSM 16959</strain>
    </source>
</reference>
<organism evidence="1 2">
    <name type="scientific">Denitratisoma oestradiolicum</name>
    <dbReference type="NCBI Taxonomy" id="311182"/>
    <lineage>
        <taxon>Bacteria</taxon>
        <taxon>Pseudomonadati</taxon>
        <taxon>Pseudomonadota</taxon>
        <taxon>Betaproteobacteria</taxon>
        <taxon>Nitrosomonadales</taxon>
        <taxon>Sterolibacteriaceae</taxon>
        <taxon>Denitratisoma</taxon>
    </lineage>
</organism>
<dbReference type="SUPFAM" id="SSF50939">
    <property type="entry name" value="Sialidases"/>
    <property type="match status" value="1"/>
</dbReference>